<feature type="region of interest" description="Disordered" evidence="1">
    <location>
        <begin position="1"/>
        <end position="20"/>
    </location>
</feature>
<keyword evidence="3" id="KW-1185">Reference proteome</keyword>
<dbReference type="Proteomes" id="UP000299102">
    <property type="component" value="Unassembled WGS sequence"/>
</dbReference>
<protein>
    <submittedName>
        <fullName evidence="2">Uncharacterized protein</fullName>
    </submittedName>
</protein>
<dbReference type="AlphaFoldDB" id="A0A4C2AB19"/>
<reference evidence="2 3" key="1">
    <citation type="journal article" date="2019" name="Commun. Biol.">
        <title>The bagworm genome reveals a unique fibroin gene that provides high tensile strength.</title>
        <authorList>
            <person name="Kono N."/>
            <person name="Nakamura H."/>
            <person name="Ohtoshi R."/>
            <person name="Tomita M."/>
            <person name="Numata K."/>
            <person name="Arakawa K."/>
        </authorList>
    </citation>
    <scope>NUCLEOTIDE SEQUENCE [LARGE SCALE GENOMIC DNA]</scope>
</reference>
<sequence length="70" mass="8255">MERERKRYMCSGNPGANEQVNHRRIDNHRCGHTRLQKSHQNIAGFWEEIEYPMEWNRADGRGRGNSEGCP</sequence>
<comment type="caution">
    <text evidence="2">The sequence shown here is derived from an EMBL/GenBank/DDBJ whole genome shotgun (WGS) entry which is preliminary data.</text>
</comment>
<evidence type="ECO:0000256" key="1">
    <source>
        <dbReference type="SAM" id="MobiDB-lite"/>
    </source>
</evidence>
<organism evidence="2 3">
    <name type="scientific">Eumeta variegata</name>
    <name type="common">Bagworm moth</name>
    <name type="synonym">Eumeta japonica</name>
    <dbReference type="NCBI Taxonomy" id="151549"/>
    <lineage>
        <taxon>Eukaryota</taxon>
        <taxon>Metazoa</taxon>
        <taxon>Ecdysozoa</taxon>
        <taxon>Arthropoda</taxon>
        <taxon>Hexapoda</taxon>
        <taxon>Insecta</taxon>
        <taxon>Pterygota</taxon>
        <taxon>Neoptera</taxon>
        <taxon>Endopterygota</taxon>
        <taxon>Lepidoptera</taxon>
        <taxon>Glossata</taxon>
        <taxon>Ditrysia</taxon>
        <taxon>Tineoidea</taxon>
        <taxon>Psychidae</taxon>
        <taxon>Oiketicinae</taxon>
        <taxon>Eumeta</taxon>
    </lineage>
</organism>
<evidence type="ECO:0000313" key="3">
    <source>
        <dbReference type="Proteomes" id="UP000299102"/>
    </source>
</evidence>
<evidence type="ECO:0000313" key="2">
    <source>
        <dbReference type="EMBL" id="GBP96359.1"/>
    </source>
</evidence>
<gene>
    <name evidence="2" type="ORF">EVAR_69441_1</name>
</gene>
<dbReference type="EMBL" id="BGZK01002772">
    <property type="protein sequence ID" value="GBP96359.1"/>
    <property type="molecule type" value="Genomic_DNA"/>
</dbReference>
<name>A0A4C2AB19_EUMVA</name>
<proteinExistence type="predicted"/>
<accession>A0A4C2AB19</accession>